<dbReference type="EMBL" id="SGPJ01000069">
    <property type="protein sequence ID" value="THG99777.1"/>
    <property type="molecule type" value="Genomic_DNA"/>
</dbReference>
<dbReference type="InterPro" id="IPR000195">
    <property type="entry name" value="Rab-GAP-TBC_dom"/>
</dbReference>
<comment type="caution">
    <text evidence="4">The sequence shown here is derived from an EMBL/GenBank/DDBJ whole genome shotgun (WGS) entry which is preliminary data.</text>
</comment>
<keyword evidence="5" id="KW-1185">Reference proteome</keyword>
<evidence type="ECO:0000313" key="5">
    <source>
        <dbReference type="Proteomes" id="UP000309038"/>
    </source>
</evidence>
<protein>
    <recommendedName>
        <fullName evidence="3">Rab-GAP TBC domain-containing protein</fullName>
    </recommendedName>
</protein>
<accession>A0A4S4KPK4</accession>
<dbReference type="InterPro" id="IPR021935">
    <property type="entry name" value="SGSM1/2_RBD"/>
</dbReference>
<dbReference type="FunFam" id="1.10.472.80:FF:000077">
    <property type="entry name" value="TBC1 domain family member"/>
    <property type="match status" value="1"/>
</dbReference>
<gene>
    <name evidence="4" type="ORF">EW026_g2647</name>
</gene>
<feature type="region of interest" description="Disordered" evidence="2">
    <location>
        <begin position="171"/>
        <end position="192"/>
    </location>
</feature>
<dbReference type="SUPFAM" id="SSF47923">
    <property type="entry name" value="Ypt/Rab-GAP domain of gyp1p"/>
    <property type="match status" value="2"/>
</dbReference>
<dbReference type="PANTHER" id="PTHR22957">
    <property type="entry name" value="TBC1 DOMAIN FAMILY MEMBER GTPASE-ACTIVATING PROTEIN"/>
    <property type="match status" value="1"/>
</dbReference>
<feature type="domain" description="Rab-GAP TBC" evidence="3">
    <location>
        <begin position="430"/>
        <end position="671"/>
    </location>
</feature>
<feature type="region of interest" description="Disordered" evidence="2">
    <location>
        <begin position="1"/>
        <end position="22"/>
    </location>
</feature>
<dbReference type="Pfam" id="PF12068">
    <property type="entry name" value="PH_RBD"/>
    <property type="match status" value="1"/>
</dbReference>
<evidence type="ECO:0000256" key="1">
    <source>
        <dbReference type="ARBA" id="ARBA00022468"/>
    </source>
</evidence>
<dbReference type="GO" id="GO:0005096">
    <property type="term" value="F:GTPase activator activity"/>
    <property type="evidence" value="ECO:0007669"/>
    <property type="project" value="UniProtKB-KW"/>
</dbReference>
<dbReference type="GO" id="GO:0005737">
    <property type="term" value="C:cytoplasm"/>
    <property type="evidence" value="ECO:0007669"/>
    <property type="project" value="UniProtKB-ARBA"/>
</dbReference>
<evidence type="ECO:0000256" key="2">
    <source>
        <dbReference type="SAM" id="MobiDB-lite"/>
    </source>
</evidence>
<evidence type="ECO:0000259" key="3">
    <source>
        <dbReference type="PROSITE" id="PS50086"/>
    </source>
</evidence>
<sequence length="792" mass="90423">MVEIKSEHLEDSVQSSPSVGVDNHEGSKYRLLYSKSKVYVNPTAYSRDNIPGFVALVKREAVNPSYLLAWLPETLLNEKGQTEWDKFVKIEERTTLDEEDDVVLIDMPFPRPETYAFSVALTSIYSLVIQPPSLSSWHGTIAINIINGTTLPTLHFHDDESRSFTLLQKAQVDPKHSSYPPPQSPNASNCKTGVTWGGEDLLTRLKTYAHIMRSNLQPTLFLIDPSREDIETHSTQIFSDDAVDDILAQSSSLNSPSPSSSSTSQARLALLQSFSQITRHAAHAAQQILSHPLAKPIIPHLPDPVRSLVNVNGDLEWGSWVEKGGVGEFESARVYLARWARIVAEEGERSRRREAQALPTSSSTELPAENSSLGVFELLHSTSNLPTPKSSRDPSNPIDEKAWKRWFNADGTPKVRIEEMRREIFRRGISPTGTLRKKIWPFLLGVYDWDVDERKRLELWEAKRKHYRDLKDQWWGVPEVFERQDVIEERHRIDVDCRRTDRTQPLFASSTPSIDASEDEKGMHMRYSTISPGLGDIGAQAPTNEHIERLATILLTYNFYETELGYVQGMSDLCAPVYVVTGADEELTFWCFVEIMNRMKQNFLRDQSGMKQQLSTLQQLICVMDPELYRHLEKTDSLNLFFCFRWILIAFKREFAFEDVLRLWEVLWTDYYSNAFVIFVALAVLESHRDVVMRYLVEFDEILKYCNELSMTIELDSTLSQAEVLFLSFAQVVADIDRRQAEESVAIPGDLRRRNVVANDKSPQAARPQSKQATFKTPVLSEEIRDLLKAGR</sequence>
<dbReference type="SMART" id="SM00164">
    <property type="entry name" value="TBC"/>
    <property type="match status" value="1"/>
</dbReference>
<dbReference type="PANTHER" id="PTHR22957:SF502">
    <property type="entry name" value="SMALL G PROTEIN SIGNALING MODULATOR 2-RELATED"/>
    <property type="match status" value="1"/>
</dbReference>
<dbReference type="Proteomes" id="UP000309038">
    <property type="component" value="Unassembled WGS sequence"/>
</dbReference>
<proteinExistence type="predicted"/>
<dbReference type="Gene3D" id="2.30.29.230">
    <property type="match status" value="1"/>
</dbReference>
<name>A0A4S4KPK4_9APHY</name>
<reference evidence="4 5" key="1">
    <citation type="submission" date="2019-02" db="EMBL/GenBank/DDBJ databases">
        <title>Genome sequencing of the rare red list fungi Phlebia centrifuga.</title>
        <authorList>
            <person name="Buettner E."/>
            <person name="Kellner H."/>
        </authorList>
    </citation>
    <scope>NUCLEOTIDE SEQUENCE [LARGE SCALE GENOMIC DNA]</scope>
    <source>
        <strain evidence="4 5">DSM 108282</strain>
    </source>
</reference>
<dbReference type="Gene3D" id="1.10.8.270">
    <property type="entry name" value="putative rabgap domain of human tbc1 domain family member 14 like domains"/>
    <property type="match status" value="1"/>
</dbReference>
<organism evidence="4 5">
    <name type="scientific">Hermanssonia centrifuga</name>
    <dbReference type="NCBI Taxonomy" id="98765"/>
    <lineage>
        <taxon>Eukaryota</taxon>
        <taxon>Fungi</taxon>
        <taxon>Dikarya</taxon>
        <taxon>Basidiomycota</taxon>
        <taxon>Agaricomycotina</taxon>
        <taxon>Agaricomycetes</taxon>
        <taxon>Polyporales</taxon>
        <taxon>Meruliaceae</taxon>
        <taxon>Hermanssonia</taxon>
    </lineage>
</organism>
<dbReference type="AlphaFoldDB" id="A0A4S4KPK4"/>
<dbReference type="Gene3D" id="1.10.472.80">
    <property type="entry name" value="Ypt/Rab-GAP domain of gyp1p, domain 3"/>
    <property type="match status" value="1"/>
</dbReference>
<dbReference type="Pfam" id="PF00566">
    <property type="entry name" value="RabGAP-TBC"/>
    <property type="match status" value="1"/>
</dbReference>
<dbReference type="PROSITE" id="PS50086">
    <property type="entry name" value="TBC_RABGAP"/>
    <property type="match status" value="1"/>
</dbReference>
<keyword evidence="1" id="KW-0343">GTPase activation</keyword>
<evidence type="ECO:0000313" key="4">
    <source>
        <dbReference type="EMBL" id="THG99777.1"/>
    </source>
</evidence>
<dbReference type="InterPro" id="IPR035969">
    <property type="entry name" value="Rab-GAP_TBC_sf"/>
</dbReference>
<feature type="compositionally biased region" description="Basic and acidic residues" evidence="2">
    <location>
        <begin position="1"/>
        <end position="11"/>
    </location>
</feature>